<comment type="function">
    <text evidence="1">Could be involved in insertion of integral membrane proteins into the membrane.</text>
</comment>
<comment type="similarity">
    <text evidence="1">Belongs to the UPF0161 family.</text>
</comment>
<dbReference type="GO" id="GO:0005886">
    <property type="term" value="C:plasma membrane"/>
    <property type="evidence" value="ECO:0007669"/>
    <property type="project" value="UniProtKB-SubCell"/>
</dbReference>
<name>A0A8J7CEQ3_9BACT</name>
<dbReference type="EMBL" id="JACXWA010000075">
    <property type="protein sequence ID" value="MBD3870647.1"/>
    <property type="molecule type" value="Genomic_DNA"/>
</dbReference>
<accession>A0A8J7CEQ3</accession>
<organism evidence="2 3">
    <name type="scientific">Candidatus Sulfomarinibacter kjeldsenii</name>
    <dbReference type="NCBI Taxonomy" id="2885994"/>
    <lineage>
        <taxon>Bacteria</taxon>
        <taxon>Pseudomonadati</taxon>
        <taxon>Acidobacteriota</taxon>
        <taxon>Thermoanaerobaculia</taxon>
        <taxon>Thermoanaerobaculales</taxon>
        <taxon>Candidatus Sulfomarinibacteraceae</taxon>
        <taxon>Candidatus Sulfomarinibacter</taxon>
    </lineage>
</organism>
<evidence type="ECO:0000313" key="2">
    <source>
        <dbReference type="EMBL" id="MBD3870647.1"/>
    </source>
</evidence>
<keyword evidence="1" id="KW-0472">Membrane</keyword>
<evidence type="ECO:0000256" key="1">
    <source>
        <dbReference type="HAMAP-Rule" id="MF_00386"/>
    </source>
</evidence>
<dbReference type="NCBIfam" id="TIGR00278">
    <property type="entry name" value="membrane protein insertion efficiency factor YidD"/>
    <property type="match status" value="1"/>
</dbReference>
<evidence type="ECO:0000313" key="3">
    <source>
        <dbReference type="Proteomes" id="UP000598633"/>
    </source>
</evidence>
<proteinExistence type="inferred from homology"/>
<comment type="caution">
    <text evidence="2">The sequence shown here is derived from an EMBL/GenBank/DDBJ whole genome shotgun (WGS) entry which is preliminary data.</text>
</comment>
<dbReference type="Pfam" id="PF01809">
    <property type="entry name" value="YidD"/>
    <property type="match status" value="1"/>
</dbReference>
<dbReference type="InterPro" id="IPR002696">
    <property type="entry name" value="Membr_insert_effic_factor_YidD"/>
</dbReference>
<dbReference type="AlphaFoldDB" id="A0A8J7CEQ3"/>
<keyword evidence="1" id="KW-1003">Cell membrane</keyword>
<dbReference type="PANTHER" id="PTHR33383:SF1">
    <property type="entry name" value="MEMBRANE PROTEIN INSERTION EFFICIENCY FACTOR-RELATED"/>
    <property type="match status" value="1"/>
</dbReference>
<dbReference type="Proteomes" id="UP000598633">
    <property type="component" value="Unassembled WGS sequence"/>
</dbReference>
<dbReference type="PANTHER" id="PTHR33383">
    <property type="entry name" value="MEMBRANE PROTEIN INSERTION EFFICIENCY FACTOR-RELATED"/>
    <property type="match status" value="1"/>
</dbReference>
<dbReference type="HAMAP" id="MF_00386">
    <property type="entry name" value="UPF0161_YidD"/>
    <property type="match status" value="1"/>
</dbReference>
<gene>
    <name evidence="2" type="primary">yidD</name>
    <name evidence="2" type="ORF">IFJ97_04735</name>
</gene>
<reference evidence="2 3" key="1">
    <citation type="submission" date="2020-08" db="EMBL/GenBank/DDBJ databases">
        <title>Acidobacteriota in marine sediments use diverse sulfur dissimilation pathways.</title>
        <authorList>
            <person name="Wasmund K."/>
        </authorList>
    </citation>
    <scope>NUCLEOTIDE SEQUENCE [LARGE SCALE GENOMIC DNA]</scope>
    <source>
        <strain evidence="2">MAG AM3-A</strain>
    </source>
</reference>
<dbReference type="SMART" id="SM01234">
    <property type="entry name" value="Haemolytic"/>
    <property type="match status" value="1"/>
</dbReference>
<comment type="subcellular location">
    <subcellularLocation>
        <location evidence="1">Cell membrane</location>
        <topology evidence="1">Peripheral membrane protein</topology>
        <orientation evidence="1">Cytoplasmic side</orientation>
    </subcellularLocation>
</comment>
<protein>
    <recommendedName>
        <fullName evidence="1">Putative membrane protein insertion efficiency factor</fullName>
    </recommendedName>
</protein>
<sequence>MSTFWRVVASPARFYKRFISPFMPPACRFQPTCSVYAAEAIETHGLLGFWLAIKRILKCHPFHSGGYDPVPPRADQIDTD</sequence>